<organism evidence="4 5">
    <name type="scientific">Flavobacterium silvisoli</name>
    <dbReference type="NCBI Taxonomy" id="2529433"/>
    <lineage>
        <taxon>Bacteria</taxon>
        <taxon>Pseudomonadati</taxon>
        <taxon>Bacteroidota</taxon>
        <taxon>Flavobacteriia</taxon>
        <taxon>Flavobacteriales</taxon>
        <taxon>Flavobacteriaceae</taxon>
        <taxon>Flavobacterium</taxon>
    </lineage>
</organism>
<keyword evidence="5" id="KW-1185">Reference proteome</keyword>
<dbReference type="GO" id="GO:0016747">
    <property type="term" value="F:acyltransferase activity, transferring groups other than amino-acyl groups"/>
    <property type="evidence" value="ECO:0007669"/>
    <property type="project" value="InterPro"/>
</dbReference>
<dbReference type="PANTHER" id="PTHR42919:SF8">
    <property type="entry name" value="N-ALPHA-ACETYLTRANSFERASE 50"/>
    <property type="match status" value="1"/>
</dbReference>
<dbReference type="InterPro" id="IPR000182">
    <property type="entry name" value="GNAT_dom"/>
</dbReference>
<evidence type="ECO:0000256" key="2">
    <source>
        <dbReference type="ARBA" id="ARBA00023315"/>
    </source>
</evidence>
<dbReference type="PROSITE" id="PS51186">
    <property type="entry name" value="GNAT"/>
    <property type="match status" value="1"/>
</dbReference>
<dbReference type="PANTHER" id="PTHR42919">
    <property type="entry name" value="N-ALPHA-ACETYLTRANSFERASE"/>
    <property type="match status" value="1"/>
</dbReference>
<evidence type="ECO:0000259" key="3">
    <source>
        <dbReference type="PROSITE" id="PS51186"/>
    </source>
</evidence>
<keyword evidence="2" id="KW-0012">Acyltransferase</keyword>
<dbReference type="CDD" id="cd04301">
    <property type="entry name" value="NAT_SF"/>
    <property type="match status" value="1"/>
</dbReference>
<evidence type="ECO:0000256" key="1">
    <source>
        <dbReference type="ARBA" id="ARBA00022679"/>
    </source>
</evidence>
<dbReference type="AlphaFoldDB" id="A0A4V2L492"/>
<dbReference type="Proteomes" id="UP000293300">
    <property type="component" value="Unassembled WGS sequence"/>
</dbReference>
<dbReference type="InterPro" id="IPR016181">
    <property type="entry name" value="Acyl_CoA_acyltransferase"/>
</dbReference>
<dbReference type="SUPFAM" id="SSF55729">
    <property type="entry name" value="Acyl-CoA N-acyltransferases (Nat)"/>
    <property type="match status" value="1"/>
</dbReference>
<evidence type="ECO:0000313" key="4">
    <source>
        <dbReference type="EMBL" id="TBX65791.1"/>
    </source>
</evidence>
<dbReference type="EMBL" id="SJPE01000017">
    <property type="protein sequence ID" value="TBX65791.1"/>
    <property type="molecule type" value="Genomic_DNA"/>
</dbReference>
<comment type="caution">
    <text evidence="4">The sequence shown here is derived from an EMBL/GenBank/DDBJ whole genome shotgun (WGS) entry which is preliminary data.</text>
</comment>
<dbReference type="InterPro" id="IPR051556">
    <property type="entry name" value="N-term/lysine_N-AcTrnsfr"/>
</dbReference>
<accession>A0A4V2L492</accession>
<gene>
    <name evidence="4" type="ORF">EZL74_11705</name>
</gene>
<proteinExistence type="predicted"/>
<dbReference type="RefSeq" id="WP_131476806.1">
    <property type="nucleotide sequence ID" value="NZ_SJPE01000017.1"/>
</dbReference>
<dbReference type="Pfam" id="PF13673">
    <property type="entry name" value="Acetyltransf_10"/>
    <property type="match status" value="1"/>
</dbReference>
<protein>
    <submittedName>
        <fullName evidence="4">GNAT family N-acetyltransferase</fullName>
    </submittedName>
</protein>
<feature type="domain" description="N-acetyltransferase" evidence="3">
    <location>
        <begin position="2"/>
        <end position="165"/>
    </location>
</feature>
<reference evidence="4 5" key="1">
    <citation type="submission" date="2019-02" db="EMBL/GenBank/DDBJ databases">
        <title>Flavobacterium sp. RD-2-33 isolated from forest soil.</title>
        <authorList>
            <person name="Chaudhary D.K."/>
        </authorList>
    </citation>
    <scope>NUCLEOTIDE SEQUENCE [LARGE SCALE GENOMIC DNA]</scope>
    <source>
        <strain evidence="4 5">RD-2-33</strain>
    </source>
</reference>
<dbReference type="OrthoDB" id="9800604at2"/>
<dbReference type="Gene3D" id="3.40.630.30">
    <property type="match status" value="1"/>
</dbReference>
<sequence length="165" mass="19104">MMHIERNQDDEFKDIRAIAQEVWPIAYGSILSQPQLEYMMEMMYSVPALRQQAEEKKHHFILVKDHDVSVGFASYELNSGDTHKTKVHKIYILSTRQGEGIGKLLLDFILNEAKSQNEKAVFLNVNKYNPAQHFYQKLGFSTVKEEVIDIGNGYVMDDFVMEKSI</sequence>
<keyword evidence="1 4" id="KW-0808">Transferase</keyword>
<evidence type="ECO:0000313" key="5">
    <source>
        <dbReference type="Proteomes" id="UP000293300"/>
    </source>
</evidence>
<name>A0A4V2L492_9FLAO</name>